<dbReference type="EMBL" id="JBHZPZ010000028">
    <property type="protein sequence ID" value="MFE3869543.1"/>
    <property type="molecule type" value="Genomic_DNA"/>
</dbReference>
<evidence type="ECO:0000256" key="1">
    <source>
        <dbReference type="ARBA" id="ARBA00022729"/>
    </source>
</evidence>
<dbReference type="RefSeq" id="WP_379856149.1">
    <property type="nucleotide sequence ID" value="NZ_JBHZPZ010000028.1"/>
</dbReference>
<accession>A0ABW6HZT7</accession>
<gene>
    <name evidence="3" type="ORF">ACFX5E_15885</name>
</gene>
<name>A0ABW6HZT7_9FLAO</name>
<proteinExistence type="predicted"/>
<feature type="non-terminal residue" evidence="3">
    <location>
        <position position="1"/>
    </location>
</feature>
<keyword evidence="1" id="KW-0732">Signal</keyword>
<reference evidence="3 4" key="1">
    <citation type="submission" date="2024-06" db="EMBL/GenBank/DDBJ databases">
        <title>Flavobacterium spp. isolated from glacier.</title>
        <authorList>
            <person name="Han D."/>
        </authorList>
    </citation>
    <scope>NUCLEOTIDE SEQUENCE [LARGE SCALE GENOMIC DNA]</scope>
    <source>
        <strain evidence="3 4">LS2P90</strain>
    </source>
</reference>
<sequence>STTVSVLGWYETYNAGVFSNLISPANAYVSGNKTVYAKLSGTGGCIGVANNLLAVNTTPAGTNTSQTLCSSTAGGNTASFNLTSKNTTVVGASTTVSVLGWYETYNAGVFSTPISPANAYVSGNKTVYAKLSGTGDCIGVANNLLAVNTTPSAPSIAYNPPACDKTTFSITLSDIIPGATYTVRNKDGNPITGIIGLNTPNNLETTYTGGTATSATFSNILAGSGYQVSVSVNGCGSSVSSCAASTPTAIPGGKIAAAPKVAVTKDETPSAGFDAYPVPFKDQLTIKYKFDYRSDVKIEVFNAQGMSVLSKIDTNSYLDKEVTLDLKASKRHQQVYVVKVTTNQGTFTKKVMSSK</sequence>
<evidence type="ECO:0000313" key="4">
    <source>
        <dbReference type="Proteomes" id="UP001600109"/>
    </source>
</evidence>
<protein>
    <submittedName>
        <fullName evidence="3">T9SS type A sorting domain-containing protein</fullName>
    </submittedName>
</protein>
<organism evidence="3 4">
    <name type="scientific">Flavobacterium xylosi</name>
    <dbReference type="NCBI Taxonomy" id="3230415"/>
    <lineage>
        <taxon>Bacteria</taxon>
        <taxon>Pseudomonadati</taxon>
        <taxon>Bacteroidota</taxon>
        <taxon>Flavobacteriia</taxon>
        <taxon>Flavobacteriales</taxon>
        <taxon>Flavobacteriaceae</taxon>
        <taxon>Flavobacterium</taxon>
    </lineage>
</organism>
<comment type="caution">
    <text evidence="3">The sequence shown here is derived from an EMBL/GenBank/DDBJ whole genome shotgun (WGS) entry which is preliminary data.</text>
</comment>
<dbReference type="Pfam" id="PF18962">
    <property type="entry name" value="Por_Secre_tail"/>
    <property type="match status" value="1"/>
</dbReference>
<dbReference type="NCBIfam" id="TIGR04183">
    <property type="entry name" value="Por_Secre_tail"/>
    <property type="match status" value="1"/>
</dbReference>
<evidence type="ECO:0000259" key="2">
    <source>
        <dbReference type="Pfam" id="PF18962"/>
    </source>
</evidence>
<keyword evidence="4" id="KW-1185">Reference proteome</keyword>
<evidence type="ECO:0000313" key="3">
    <source>
        <dbReference type="EMBL" id="MFE3869543.1"/>
    </source>
</evidence>
<dbReference type="Proteomes" id="UP001600109">
    <property type="component" value="Unassembled WGS sequence"/>
</dbReference>
<dbReference type="InterPro" id="IPR026444">
    <property type="entry name" value="Secre_tail"/>
</dbReference>
<feature type="domain" description="Secretion system C-terminal sorting" evidence="2">
    <location>
        <begin position="276"/>
        <end position="351"/>
    </location>
</feature>